<sequence>MNSAHPQPFPPAAAPRRSWLDRVGELWLAAVLVMFTAFVAAVFVIDRAGTQQVGVIADDPGAVYAEADAVSAAYTLSAADGVVSSGWMAVTADGYAEQSILDGTSGSATVRSTPDGTAVWGDAGWWGRRAPGRAAGAAGTWVQPDDGLSFPIDITTDLTPAALAELIRSIDEEGAVDPAVTTYQGIPVIASTYLDWTLIRTDTLPSEVLLLTGPIHSGMFRSAAAADTDLVVVPAVDGAGAEARPYGSLTGGESIAIQPARLDQSGADTVRSAASSTVAGESTAPPSADPDSAEAAPPADAVPPPPQADLPTGQPAFEVEVNASYCDTPTCTWSAAVTNTGTAAGSAVVEVSATPGMGPQRHDLGVIQPGQTASTPTLSMANQAPTPAPGQTTSVTVNYAAVVYSRELHGDDEDKYRRLADRLGTAYQYWLDSIMGMVDAAMKPAVLDTVERMLDEEVAPESALTSAEWASSADPGLGDYSPLPVQSRLAGYGDRFRGWSGIAGHQSNLFADDYALYQAGLDAALRALADPAEPTVSFLPRLDADGRITAVEIISDSGDPATSRCEIVTGDGGRDAGAAAADALSSMDTSASSAFADAVANGCPVSVTIEADPNPDLLTGDASPNALTDTAPLGEQLQDGLRDSGACTGTGPALDQVTVSNQVGRSTWSAGQLCGTATASVSTAQLDLLNGLLAGTDLLGQLKARGAVTVDEHDRITDVVWRDPDEECTSAMRQPVYAPAKSAVAPSNTATRNAGDQAQGAWVYLCGGSYTGGTPASSSIEPWDWPTSNPGRASQGQRSRCHLIANTLGGSGTDVANLVTCFQRANNDPYMKRAEQIVRRLSRNQDIFYLVKPQYDGNNGSLKGIRIVAIGNKGLDLDLCVRNSVLGGLVFNGPC</sequence>
<feature type="domain" description="Type VII secretion system protein EssD-like" evidence="3">
    <location>
        <begin position="791"/>
        <end position="860"/>
    </location>
</feature>
<dbReference type="OrthoDB" id="4515248at2"/>
<reference evidence="4 5" key="1">
    <citation type="submission" date="2018-12" db="EMBL/GenBank/DDBJ databases">
        <title>Glycomyces sp. YIM 121974 draft genome.</title>
        <authorList>
            <person name="Li Q."/>
        </authorList>
    </citation>
    <scope>NUCLEOTIDE SEQUENCE [LARGE SCALE GENOMIC DNA]</scope>
    <source>
        <strain evidence="4 5">YIM 121974</strain>
    </source>
</reference>
<name>A0A426V0S3_9ACTN</name>
<keyword evidence="2" id="KW-0472">Membrane</keyword>
<feature type="compositionally biased region" description="Low complexity" evidence="1">
    <location>
        <begin position="284"/>
        <end position="299"/>
    </location>
</feature>
<evidence type="ECO:0000313" key="4">
    <source>
        <dbReference type="EMBL" id="RRS00446.1"/>
    </source>
</evidence>
<organism evidence="4 5">
    <name type="scientific">Glycomyces terrestris</name>
    <dbReference type="NCBI Taxonomy" id="2493553"/>
    <lineage>
        <taxon>Bacteria</taxon>
        <taxon>Bacillati</taxon>
        <taxon>Actinomycetota</taxon>
        <taxon>Actinomycetes</taxon>
        <taxon>Glycomycetales</taxon>
        <taxon>Glycomycetaceae</taxon>
        <taxon>Glycomyces</taxon>
    </lineage>
</organism>
<comment type="caution">
    <text evidence="4">The sequence shown here is derived from an EMBL/GenBank/DDBJ whole genome shotgun (WGS) entry which is preliminary data.</text>
</comment>
<feature type="transmembrane region" description="Helical" evidence="2">
    <location>
        <begin position="26"/>
        <end position="45"/>
    </location>
</feature>
<proteinExistence type="predicted"/>
<evidence type="ECO:0000259" key="3">
    <source>
        <dbReference type="Pfam" id="PF13930"/>
    </source>
</evidence>
<feature type="region of interest" description="Disordered" evidence="1">
    <location>
        <begin position="777"/>
        <end position="797"/>
    </location>
</feature>
<dbReference type="Pfam" id="PF13930">
    <property type="entry name" value="Endonuclea_NS_2"/>
    <property type="match status" value="1"/>
</dbReference>
<protein>
    <recommendedName>
        <fullName evidence="3">Type VII secretion system protein EssD-like domain-containing protein</fullName>
    </recommendedName>
</protein>
<dbReference type="Proteomes" id="UP000277256">
    <property type="component" value="Unassembled WGS sequence"/>
</dbReference>
<dbReference type="AlphaFoldDB" id="A0A426V0S3"/>
<feature type="region of interest" description="Disordered" evidence="1">
    <location>
        <begin position="263"/>
        <end position="313"/>
    </location>
</feature>
<keyword evidence="5" id="KW-1185">Reference proteome</keyword>
<evidence type="ECO:0000256" key="2">
    <source>
        <dbReference type="SAM" id="Phobius"/>
    </source>
</evidence>
<dbReference type="RefSeq" id="WP_125247125.1">
    <property type="nucleotide sequence ID" value="NZ_RSEB01000002.1"/>
</dbReference>
<dbReference type="EMBL" id="RSEB01000002">
    <property type="protein sequence ID" value="RRS00446.1"/>
    <property type="molecule type" value="Genomic_DNA"/>
</dbReference>
<gene>
    <name evidence="4" type="ORF">EIW28_07730</name>
</gene>
<keyword evidence="2" id="KW-1133">Transmembrane helix</keyword>
<dbReference type="InterPro" id="IPR044929">
    <property type="entry name" value="DNA/RNA_non-sp_Endonuclease_sf"/>
</dbReference>
<accession>A0A426V0S3</accession>
<evidence type="ECO:0000313" key="5">
    <source>
        <dbReference type="Proteomes" id="UP000277256"/>
    </source>
</evidence>
<dbReference type="InterPro" id="IPR044927">
    <property type="entry name" value="Endonuclea_NS_2"/>
</dbReference>
<evidence type="ECO:0000256" key="1">
    <source>
        <dbReference type="SAM" id="MobiDB-lite"/>
    </source>
</evidence>
<dbReference type="Gene3D" id="3.40.570.10">
    <property type="entry name" value="Extracellular Endonuclease, subunit A"/>
    <property type="match status" value="1"/>
</dbReference>
<keyword evidence="2" id="KW-0812">Transmembrane</keyword>